<comment type="caution">
    <text evidence="1">The sequence shown here is derived from an EMBL/GenBank/DDBJ whole genome shotgun (WGS) entry which is preliminary data.</text>
</comment>
<proteinExistence type="predicted"/>
<feature type="non-terminal residue" evidence="1">
    <location>
        <position position="60"/>
    </location>
</feature>
<protein>
    <submittedName>
        <fullName evidence="1">Uncharacterized protein</fullName>
    </submittedName>
</protein>
<accession>A0ACC1HB09</accession>
<name>A0ACC1HB09_9FUNG</name>
<organism evidence="1 2">
    <name type="scientific">Spiromyces aspiralis</name>
    <dbReference type="NCBI Taxonomy" id="68401"/>
    <lineage>
        <taxon>Eukaryota</taxon>
        <taxon>Fungi</taxon>
        <taxon>Fungi incertae sedis</taxon>
        <taxon>Zoopagomycota</taxon>
        <taxon>Kickxellomycotina</taxon>
        <taxon>Kickxellomycetes</taxon>
        <taxon>Kickxellales</taxon>
        <taxon>Kickxellaceae</taxon>
        <taxon>Spiromyces</taxon>
    </lineage>
</organism>
<gene>
    <name evidence="1" type="ORF">EV182_005731</name>
</gene>
<sequence>RDCRPYHWWLRKHPVAPRCRPRPLGPPSPPRILPLLDRGLSRPGKPGPLPVHPTMAQDPI</sequence>
<evidence type="ECO:0000313" key="1">
    <source>
        <dbReference type="EMBL" id="KAJ1673185.1"/>
    </source>
</evidence>
<evidence type="ECO:0000313" key="2">
    <source>
        <dbReference type="Proteomes" id="UP001145114"/>
    </source>
</evidence>
<feature type="non-terminal residue" evidence="1">
    <location>
        <position position="1"/>
    </location>
</feature>
<keyword evidence="2" id="KW-1185">Reference proteome</keyword>
<reference evidence="1" key="1">
    <citation type="submission" date="2022-06" db="EMBL/GenBank/DDBJ databases">
        <title>Phylogenomic reconstructions and comparative analyses of Kickxellomycotina fungi.</title>
        <authorList>
            <person name="Reynolds N.K."/>
            <person name="Stajich J.E."/>
            <person name="Barry K."/>
            <person name="Grigoriev I.V."/>
            <person name="Crous P."/>
            <person name="Smith M.E."/>
        </authorList>
    </citation>
    <scope>NUCLEOTIDE SEQUENCE</scope>
    <source>
        <strain evidence="1">RSA 2271</strain>
    </source>
</reference>
<dbReference type="Proteomes" id="UP001145114">
    <property type="component" value="Unassembled WGS sequence"/>
</dbReference>
<dbReference type="EMBL" id="JAMZIH010007274">
    <property type="protein sequence ID" value="KAJ1673185.1"/>
    <property type="molecule type" value="Genomic_DNA"/>
</dbReference>